<feature type="domain" description="ERV/ALR sulfhydryl oxidase" evidence="10">
    <location>
        <begin position="82"/>
        <end position="184"/>
    </location>
</feature>
<dbReference type="PROSITE" id="PS51324">
    <property type="entry name" value="ERV_ALR"/>
    <property type="match status" value="1"/>
</dbReference>
<dbReference type="OrthoDB" id="17199at2759"/>
<keyword evidence="4 8" id="KW-0274">FAD</keyword>
<dbReference type="SUPFAM" id="SSF69000">
    <property type="entry name" value="FAD-dependent thiol oxidase"/>
    <property type="match status" value="1"/>
</dbReference>
<evidence type="ECO:0000259" key="10">
    <source>
        <dbReference type="PROSITE" id="PS51324"/>
    </source>
</evidence>
<accession>A0A9P8HZA1</accession>
<sequence length="194" mass="21572">MADTVSERAKERRPEMSGHKGIPKGVVLGKDGKPCRTCASFRDWAAMTRKNTGSTAPTTSSAAAAAGAATATPPIDKPPEDCPADVETLGRGTWTFLHTLSATYPSHATPNQQSDMRAFLMLFAKLYPCWNCAQDFQAWMQKGGNEPRVRGRGEFGTWMCEAHNEVNRKLGKKEFDCRRWEERWRTGWGDGRCD</sequence>
<gene>
    <name evidence="11" type="ORF">FGG08_004893</name>
</gene>
<organism evidence="11 12">
    <name type="scientific">Glutinoglossum americanum</name>
    <dbReference type="NCBI Taxonomy" id="1670608"/>
    <lineage>
        <taxon>Eukaryota</taxon>
        <taxon>Fungi</taxon>
        <taxon>Dikarya</taxon>
        <taxon>Ascomycota</taxon>
        <taxon>Pezizomycotina</taxon>
        <taxon>Geoglossomycetes</taxon>
        <taxon>Geoglossales</taxon>
        <taxon>Geoglossaceae</taxon>
        <taxon>Glutinoglossum</taxon>
    </lineage>
</organism>
<reference evidence="11" key="1">
    <citation type="submission" date="2021-03" db="EMBL/GenBank/DDBJ databases">
        <title>Comparative genomics and phylogenomic investigation of the class Geoglossomycetes provide insights into ecological specialization and systematics.</title>
        <authorList>
            <person name="Melie T."/>
            <person name="Pirro S."/>
            <person name="Miller A.N."/>
            <person name="Quandt A."/>
        </authorList>
    </citation>
    <scope>NUCLEOTIDE SEQUENCE</scope>
    <source>
        <strain evidence="11">GBOQ0MN5Z8</strain>
    </source>
</reference>
<feature type="region of interest" description="Disordered" evidence="9">
    <location>
        <begin position="50"/>
        <end position="80"/>
    </location>
</feature>
<evidence type="ECO:0000313" key="11">
    <source>
        <dbReference type="EMBL" id="KAH0538506.1"/>
    </source>
</evidence>
<evidence type="ECO:0000256" key="7">
    <source>
        <dbReference type="ARBA" id="ARBA00023157"/>
    </source>
</evidence>
<evidence type="ECO:0000256" key="4">
    <source>
        <dbReference type="ARBA" id="ARBA00022827"/>
    </source>
</evidence>
<comment type="caution">
    <text evidence="11">The sequence shown here is derived from an EMBL/GenBank/DDBJ whole genome shotgun (WGS) entry which is preliminary data.</text>
</comment>
<dbReference type="PANTHER" id="PTHR12645">
    <property type="entry name" value="ALR/ERV"/>
    <property type="match status" value="1"/>
</dbReference>
<dbReference type="AlphaFoldDB" id="A0A9P8HZA1"/>
<dbReference type="EMBL" id="JAGHQL010000106">
    <property type="protein sequence ID" value="KAH0538506.1"/>
    <property type="molecule type" value="Genomic_DNA"/>
</dbReference>
<evidence type="ECO:0000256" key="3">
    <source>
        <dbReference type="ARBA" id="ARBA00022630"/>
    </source>
</evidence>
<dbReference type="Gene3D" id="1.20.120.310">
    <property type="entry name" value="ERV/ALR sulfhydryl oxidase domain"/>
    <property type="match status" value="1"/>
</dbReference>
<comment type="catalytic activity">
    <reaction evidence="8">
        <text>2 R'C(R)SH + O2 = R'C(R)S-S(R)CR' + H2O2</text>
        <dbReference type="Rhea" id="RHEA:17357"/>
        <dbReference type="ChEBI" id="CHEBI:15379"/>
        <dbReference type="ChEBI" id="CHEBI:16240"/>
        <dbReference type="ChEBI" id="CHEBI:16520"/>
        <dbReference type="ChEBI" id="CHEBI:17412"/>
        <dbReference type="EC" id="1.8.3.2"/>
    </reaction>
</comment>
<evidence type="ECO:0000256" key="1">
    <source>
        <dbReference type="ARBA" id="ARBA00001974"/>
    </source>
</evidence>
<keyword evidence="3 8" id="KW-0285">Flavoprotein</keyword>
<keyword evidence="7" id="KW-1015">Disulfide bond</keyword>
<dbReference type="InterPro" id="IPR039799">
    <property type="entry name" value="ALR/ERV"/>
</dbReference>
<dbReference type="GO" id="GO:0050660">
    <property type="term" value="F:flavin adenine dinucleotide binding"/>
    <property type="evidence" value="ECO:0007669"/>
    <property type="project" value="TreeGrafter"/>
</dbReference>
<dbReference type="EC" id="1.8.3.2" evidence="8"/>
<feature type="region of interest" description="Disordered" evidence="9">
    <location>
        <begin position="1"/>
        <end position="28"/>
    </location>
</feature>
<protein>
    <recommendedName>
        <fullName evidence="8">Sulfhydryl oxidase</fullName>
        <ecNumber evidence="8">1.8.3.2</ecNumber>
    </recommendedName>
</protein>
<evidence type="ECO:0000256" key="2">
    <source>
        <dbReference type="ARBA" id="ARBA00004569"/>
    </source>
</evidence>
<dbReference type="PANTHER" id="PTHR12645:SF0">
    <property type="entry name" value="FAD-LINKED SULFHYDRYL OXIDASE ALR"/>
    <property type="match status" value="1"/>
</dbReference>
<name>A0A9P8HZA1_9PEZI</name>
<dbReference type="GO" id="GO:0005758">
    <property type="term" value="C:mitochondrial intermembrane space"/>
    <property type="evidence" value="ECO:0007669"/>
    <property type="project" value="UniProtKB-SubCell"/>
</dbReference>
<evidence type="ECO:0000256" key="5">
    <source>
        <dbReference type="ARBA" id="ARBA00023002"/>
    </source>
</evidence>
<keyword evidence="6" id="KW-0496">Mitochondrion</keyword>
<dbReference type="InterPro" id="IPR017905">
    <property type="entry name" value="ERV/ALR_sulphydryl_oxidase"/>
</dbReference>
<proteinExistence type="predicted"/>
<dbReference type="Proteomes" id="UP000698800">
    <property type="component" value="Unassembled WGS sequence"/>
</dbReference>
<evidence type="ECO:0000313" key="12">
    <source>
        <dbReference type="Proteomes" id="UP000698800"/>
    </source>
</evidence>
<dbReference type="FunFam" id="1.20.120.310:FF:000003">
    <property type="entry name" value="Sulfhydryl oxidase"/>
    <property type="match status" value="1"/>
</dbReference>
<dbReference type="Gene3D" id="4.10.320.60">
    <property type="match status" value="1"/>
</dbReference>
<dbReference type="InterPro" id="IPR036774">
    <property type="entry name" value="ERV/ALR_sulphydryl_oxid_sf"/>
</dbReference>
<evidence type="ECO:0000256" key="9">
    <source>
        <dbReference type="SAM" id="MobiDB-lite"/>
    </source>
</evidence>
<dbReference type="GO" id="GO:0016971">
    <property type="term" value="F:flavin-dependent sulfhydryl oxidase activity"/>
    <property type="evidence" value="ECO:0007669"/>
    <property type="project" value="InterPro"/>
</dbReference>
<keyword evidence="5 8" id="KW-0560">Oxidoreductase</keyword>
<comment type="cofactor">
    <cofactor evidence="1 8">
        <name>FAD</name>
        <dbReference type="ChEBI" id="CHEBI:57692"/>
    </cofactor>
</comment>
<feature type="compositionally biased region" description="Basic and acidic residues" evidence="9">
    <location>
        <begin position="1"/>
        <end position="18"/>
    </location>
</feature>
<evidence type="ECO:0000256" key="8">
    <source>
        <dbReference type="RuleBase" id="RU371123"/>
    </source>
</evidence>
<evidence type="ECO:0000256" key="6">
    <source>
        <dbReference type="ARBA" id="ARBA00023128"/>
    </source>
</evidence>
<keyword evidence="12" id="KW-1185">Reference proteome</keyword>
<feature type="compositionally biased region" description="Low complexity" evidence="9">
    <location>
        <begin position="52"/>
        <end position="74"/>
    </location>
</feature>
<comment type="subcellular location">
    <subcellularLocation>
        <location evidence="2">Mitochondrion intermembrane space</location>
    </subcellularLocation>
</comment>
<dbReference type="Pfam" id="PF04777">
    <property type="entry name" value="Evr1_Alr"/>
    <property type="match status" value="1"/>
</dbReference>